<evidence type="ECO:0000313" key="1">
    <source>
        <dbReference type="EMBL" id="CCO13704.1"/>
    </source>
</evidence>
<dbReference type="OrthoDB" id="9048100at2759"/>
<protein>
    <submittedName>
        <fullName evidence="1">Alternative protein CEACAM19</fullName>
    </submittedName>
</protein>
<dbReference type="AlphaFoldDB" id="L0R596"/>
<accession>L0R596</accession>
<organism evidence="1">
    <name type="scientific">Homo sapiens</name>
    <name type="common">Human</name>
    <dbReference type="NCBI Taxonomy" id="9606"/>
    <lineage>
        <taxon>Eukaryota</taxon>
        <taxon>Metazoa</taxon>
        <taxon>Chordata</taxon>
        <taxon>Craniata</taxon>
        <taxon>Vertebrata</taxon>
        <taxon>Euteleostomi</taxon>
        <taxon>Mammalia</taxon>
        <taxon>Eutheria</taxon>
        <taxon>Euarchontoglires</taxon>
        <taxon>Primates</taxon>
        <taxon>Haplorrhini</taxon>
        <taxon>Catarrhini</taxon>
        <taxon>Hominidae</taxon>
        <taxon>Homo</taxon>
    </lineage>
</organism>
<sequence>MTIATVTAVVVTLSEKKRLKRVRGGVLGSSPVTLKNWFNLCLCSHPREYRWSLQSPWTGHAGAGPAPAVSLRHPWDPH</sequence>
<dbReference type="EMBL" id="HF547993">
    <property type="protein sequence ID" value="CCO13704.1"/>
    <property type="molecule type" value="Genomic_DNA"/>
</dbReference>
<name>L0R596_HUMAN</name>
<proteinExistence type="predicted"/>
<reference evidence="1" key="1">
    <citation type="submission" date="2012-10" db="EMBL/GenBank/DDBJ databases">
        <title>Direct identification of alternative open reading frame translation products in human.</title>
        <authorList>
            <person name="Vanderperre B."/>
            <person name="Lucier J.-F."/>
            <person name="Motard J."/>
            <person name="Tremblay G."/>
            <person name="Vanderperre S."/>
            <person name="Wisztorski M."/>
            <person name="Salzet M."/>
            <person name="Boisvert F.-M."/>
            <person name="Roucou X."/>
        </authorList>
    </citation>
    <scope>NUCLEOTIDE SEQUENCE</scope>
</reference>
<gene>
    <name evidence="1" type="primary">CEACAM19</name>
</gene>